<gene>
    <name evidence="3" type="ORF">CRE_22634</name>
</gene>
<dbReference type="RefSeq" id="XP_003095245.2">
    <property type="nucleotide sequence ID" value="XM_003095197.2"/>
</dbReference>
<dbReference type="OMA" id="NECHENI"/>
<dbReference type="KEGG" id="crq:GCK72_007356"/>
<feature type="domain" description="DUF7747" evidence="2">
    <location>
        <begin position="59"/>
        <end position="222"/>
    </location>
</feature>
<reference evidence="3" key="1">
    <citation type="submission" date="2007-07" db="EMBL/GenBank/DDBJ databases">
        <title>PCAP assembly of the Caenorhabditis remanei genome.</title>
        <authorList>
            <consortium name="The Caenorhabditis remanei Sequencing Consortium"/>
            <person name="Wilson R.K."/>
        </authorList>
    </citation>
    <scope>NUCLEOTIDE SEQUENCE [LARGE SCALE GENOMIC DNA]</scope>
    <source>
        <strain evidence="3">PB4641</strain>
    </source>
</reference>
<dbReference type="PANTHER" id="PTHR31824">
    <property type="entry name" value="PROTEIN CBG17809"/>
    <property type="match status" value="1"/>
</dbReference>
<dbReference type="eggNOG" id="ENOG502TJFY">
    <property type="taxonomic scope" value="Eukaryota"/>
</dbReference>
<feature type="region of interest" description="Disordered" evidence="1">
    <location>
        <begin position="24"/>
        <end position="48"/>
    </location>
</feature>
<dbReference type="EMBL" id="DS268558">
    <property type="protein sequence ID" value="EFO89591.1"/>
    <property type="molecule type" value="Genomic_DNA"/>
</dbReference>
<keyword evidence="4" id="KW-1185">Reference proteome</keyword>
<dbReference type="PANTHER" id="PTHR31824:SF3">
    <property type="entry name" value="AAA DOMAIN-CONTAINING PROTEIN"/>
    <property type="match status" value="1"/>
</dbReference>
<accession>E3N8P0</accession>
<proteinExistence type="predicted"/>
<dbReference type="HOGENOM" id="CLU_484169_0_0_1"/>
<evidence type="ECO:0000256" key="1">
    <source>
        <dbReference type="SAM" id="MobiDB-lite"/>
    </source>
</evidence>
<dbReference type="Pfam" id="PF24927">
    <property type="entry name" value="DUF7747"/>
    <property type="match status" value="2"/>
</dbReference>
<feature type="region of interest" description="Disordered" evidence="1">
    <location>
        <begin position="519"/>
        <end position="542"/>
    </location>
</feature>
<organism evidence="4">
    <name type="scientific">Caenorhabditis remanei</name>
    <name type="common">Caenorhabditis vulgaris</name>
    <dbReference type="NCBI Taxonomy" id="31234"/>
    <lineage>
        <taxon>Eukaryota</taxon>
        <taxon>Metazoa</taxon>
        <taxon>Ecdysozoa</taxon>
        <taxon>Nematoda</taxon>
        <taxon>Chromadorea</taxon>
        <taxon>Rhabditida</taxon>
        <taxon>Rhabditina</taxon>
        <taxon>Rhabditomorpha</taxon>
        <taxon>Rhabditoidea</taxon>
        <taxon>Rhabditidae</taxon>
        <taxon>Peloderinae</taxon>
        <taxon>Caenorhabditis</taxon>
    </lineage>
</organism>
<evidence type="ECO:0000313" key="4">
    <source>
        <dbReference type="Proteomes" id="UP000008281"/>
    </source>
</evidence>
<dbReference type="OrthoDB" id="5786794at2759"/>
<dbReference type="CTD" id="9807397"/>
<evidence type="ECO:0000259" key="2">
    <source>
        <dbReference type="Pfam" id="PF24927"/>
    </source>
</evidence>
<name>E3N8P0_CAERE</name>
<feature type="compositionally biased region" description="Acidic residues" evidence="1">
    <location>
        <begin position="529"/>
        <end position="542"/>
    </location>
</feature>
<sequence length="563" mass="65183">MIKMPGSRKSEFHAILLLPFQHATTKTGTKRERKKISEDETPKKKPVSSREPIILEYCVQVTPEGYPYATVEESDIEKFHSKEQIIDMLTNSQQICNIQKSGWFLEIPPPLPPLTSEKGCFAFYVNGKSAICAKDLTTDERKPWSGTRDPINPKAMIIKPNVRRHPIAFLDGNFKIVSKEAEIAEYHLTEYTARLPSDQKLKKKVFYMTRDNKTFGNVLITYNYTDSGVPPTVIVKEPKVRIRKPRISNKKKRAARIGLMMDEDDVDFRKRPHNECHENIMKVTYKRSRVVSAERWRSDPLEELHKMDTFGTGFDAEFMESESEKKKNNEGFYEKPRVLSTGHVFLTVRHMKTVTNLDQVLHFIANSNIVDELDVMNHSKPLYPPLVTNAGGYAFFVNGASILSRSVNHDSFSPWSSNGKGENPTKYRSKTRKIGARMVDGQFRLDLKKDYKECLYHLVSLYTINPRETRLRKKIFYMVETESTMVISCAMILYEYATNGEIPRFGPAGACYYNKIEEEPARPQSLPPGDEDEWYEEDESDDDDYYEELMEGDVDEWDRWPMY</sequence>
<evidence type="ECO:0000313" key="3">
    <source>
        <dbReference type="EMBL" id="EFO89591.1"/>
    </source>
</evidence>
<feature type="domain" description="DUF7747" evidence="2">
    <location>
        <begin position="331"/>
        <end position="494"/>
    </location>
</feature>
<dbReference type="InterPro" id="IPR056649">
    <property type="entry name" value="DUF7747"/>
</dbReference>
<dbReference type="Proteomes" id="UP000008281">
    <property type="component" value="Unassembled WGS sequence"/>
</dbReference>
<dbReference type="GeneID" id="9807397"/>
<dbReference type="InParanoid" id="E3N8P0"/>
<dbReference type="AlphaFoldDB" id="E3N8P0"/>
<protein>
    <recommendedName>
        <fullName evidence="2">DUF7747 domain-containing protein</fullName>
    </recommendedName>
</protein>